<dbReference type="AlphaFoldDB" id="A0A024TVX4"/>
<sequence length="195" mass="21648">MENQPQRTSRELSIGIKVEIVRQLQPYFNKGKLMHGAMTKVALQLAITRQTVVHVWRTFRNRGSIKSSKAGRVGKKIVQTANEIQDLSRAVPDDRRSTMRDLSAATGVSMGTLSCHLKNGTIQRHSSRIKPLLSNENKLEHLPTWISSGMSSTWTKSGSMLTRTDASITWCQVSFLDRVHGKASDSNQGSCSSLP</sequence>
<dbReference type="PANTHER" id="PTHR33889">
    <property type="entry name" value="OS04G0681850 PROTEIN"/>
    <property type="match status" value="1"/>
</dbReference>
<proteinExistence type="predicted"/>
<gene>
    <name evidence="1" type="ORF">H310_09407</name>
</gene>
<dbReference type="PANTHER" id="PTHR33889:SF7">
    <property type="entry name" value="OS04G0681850 PROTEIN"/>
    <property type="match status" value="1"/>
</dbReference>
<accession>A0A024TVX4</accession>
<reference evidence="1" key="1">
    <citation type="submission" date="2013-12" db="EMBL/GenBank/DDBJ databases">
        <title>The Genome Sequence of Aphanomyces invadans NJM9701.</title>
        <authorList>
            <consortium name="The Broad Institute Genomics Platform"/>
            <person name="Russ C."/>
            <person name="Tyler B."/>
            <person name="van West P."/>
            <person name="Dieguez-Uribeondo J."/>
            <person name="Young S.K."/>
            <person name="Zeng Q."/>
            <person name="Gargeya S."/>
            <person name="Fitzgerald M."/>
            <person name="Abouelleil A."/>
            <person name="Alvarado L."/>
            <person name="Chapman S.B."/>
            <person name="Gainer-Dewar J."/>
            <person name="Goldberg J."/>
            <person name="Griggs A."/>
            <person name="Gujja S."/>
            <person name="Hansen M."/>
            <person name="Howarth C."/>
            <person name="Imamovic A."/>
            <person name="Ireland A."/>
            <person name="Larimer J."/>
            <person name="McCowan C."/>
            <person name="Murphy C."/>
            <person name="Pearson M."/>
            <person name="Poon T.W."/>
            <person name="Priest M."/>
            <person name="Roberts A."/>
            <person name="Saif S."/>
            <person name="Shea T."/>
            <person name="Sykes S."/>
            <person name="Wortman J."/>
            <person name="Nusbaum C."/>
            <person name="Birren B."/>
        </authorList>
    </citation>
    <scope>NUCLEOTIDE SEQUENCE [LARGE SCALE GENOMIC DNA]</scope>
    <source>
        <strain evidence="1">NJM9701</strain>
    </source>
</reference>
<name>A0A024TVX4_9STRA</name>
<protein>
    <submittedName>
        <fullName evidence="1">Uncharacterized protein</fullName>
    </submittedName>
</protein>
<evidence type="ECO:0000313" key="1">
    <source>
        <dbReference type="EMBL" id="ETV97482.1"/>
    </source>
</evidence>
<dbReference type="VEuPathDB" id="FungiDB:H310_09407"/>
<organism evidence="1">
    <name type="scientific">Aphanomyces invadans</name>
    <dbReference type="NCBI Taxonomy" id="157072"/>
    <lineage>
        <taxon>Eukaryota</taxon>
        <taxon>Sar</taxon>
        <taxon>Stramenopiles</taxon>
        <taxon>Oomycota</taxon>
        <taxon>Saprolegniomycetes</taxon>
        <taxon>Saprolegniales</taxon>
        <taxon>Verrucalvaceae</taxon>
        <taxon>Aphanomyces</taxon>
    </lineage>
</organism>
<dbReference type="GeneID" id="20086457"/>
<dbReference type="EMBL" id="KI913972">
    <property type="protein sequence ID" value="ETV97482.1"/>
    <property type="molecule type" value="Genomic_DNA"/>
</dbReference>
<dbReference type="RefSeq" id="XP_008873691.1">
    <property type="nucleotide sequence ID" value="XM_008875469.1"/>
</dbReference>
<dbReference type="OrthoDB" id="79206at2759"/>